<evidence type="ECO:0000313" key="1">
    <source>
        <dbReference type="EMBL" id="SUZ68613.1"/>
    </source>
</evidence>
<accession>A0A381PT17</accession>
<proteinExistence type="predicted"/>
<organism evidence="1">
    <name type="scientific">marine metagenome</name>
    <dbReference type="NCBI Taxonomy" id="408172"/>
    <lineage>
        <taxon>unclassified sequences</taxon>
        <taxon>metagenomes</taxon>
        <taxon>ecological metagenomes</taxon>
    </lineage>
</organism>
<evidence type="ECO:0008006" key="2">
    <source>
        <dbReference type="Google" id="ProtNLM"/>
    </source>
</evidence>
<dbReference type="Pfam" id="PF12982">
    <property type="entry name" value="DUF3866"/>
    <property type="match status" value="1"/>
</dbReference>
<reference evidence="1" key="1">
    <citation type="submission" date="2018-05" db="EMBL/GenBank/DDBJ databases">
        <authorList>
            <person name="Lanie J.A."/>
            <person name="Ng W.-L."/>
            <person name="Kazmierczak K.M."/>
            <person name="Andrzejewski T.M."/>
            <person name="Davidsen T.M."/>
            <person name="Wayne K.J."/>
            <person name="Tettelin H."/>
            <person name="Glass J.I."/>
            <person name="Rusch D."/>
            <person name="Podicherti R."/>
            <person name="Tsui H.-C.T."/>
            <person name="Winkler M.E."/>
        </authorList>
    </citation>
    <scope>NUCLEOTIDE SEQUENCE</scope>
</reference>
<gene>
    <name evidence="1" type="ORF">METZ01_LOCUS21467</name>
</gene>
<name>A0A381PT17_9ZZZZ</name>
<protein>
    <recommendedName>
        <fullName evidence="2">DUF3866 domain-containing protein</fullName>
    </recommendedName>
</protein>
<dbReference type="AlphaFoldDB" id="A0A381PT17"/>
<dbReference type="EMBL" id="UINC01001039">
    <property type="protein sequence ID" value="SUZ68613.1"/>
    <property type="molecule type" value="Genomic_DNA"/>
</dbReference>
<dbReference type="InterPro" id="IPR024479">
    <property type="entry name" value="DUF3866"/>
</dbReference>
<sequence>MKLEDESKAYALPAVVGAVEVGDVVVVNTTAVDLGLGTGGWHVVHSVDRRTEWTTPGVGHLLKARYLSEQLQVDPHVSERVDLVGARVLLCVLHSHLGAVSIALKSSDLGYLMTDQAALPLKLSDLVAQLQAKNFLKCTATAGQAFGGDIEAVSIASGTAALLDNGCPRIVLAAGPGHAGTSSNFGFSAMELAGHAAVLTALGVQVGLCVRASGTDERQRHQGISHHVRTILGAIPVPIDVPLPMDDDQSWVVDSGHRPCPIESRDLSTVIAESGIEVRTMGRPIAEDPVACAHLGAAAAWLGKPI</sequence>